<feature type="transmembrane region" description="Helical" evidence="1">
    <location>
        <begin position="128"/>
        <end position="151"/>
    </location>
</feature>
<feature type="transmembrane region" description="Helical" evidence="1">
    <location>
        <begin position="199"/>
        <end position="222"/>
    </location>
</feature>
<evidence type="ECO:0000256" key="1">
    <source>
        <dbReference type="SAM" id="Phobius"/>
    </source>
</evidence>
<keyword evidence="3" id="KW-1185">Reference proteome</keyword>
<evidence type="ECO:0000313" key="2">
    <source>
        <dbReference type="EMBL" id="ASJ76001.1"/>
    </source>
</evidence>
<keyword evidence="1" id="KW-0812">Transmembrane</keyword>
<proteinExistence type="predicted"/>
<dbReference type="RefSeq" id="WP_088920831.1">
    <property type="nucleotide sequence ID" value="NZ_CP018632.1"/>
</dbReference>
<dbReference type="Proteomes" id="UP000250079">
    <property type="component" value="Chromosome"/>
</dbReference>
<accession>A0A2Z2P0V6</accession>
<dbReference type="KEGG" id="gai:IMCC3135_29760"/>
<feature type="transmembrane region" description="Helical" evidence="1">
    <location>
        <begin position="48"/>
        <end position="69"/>
    </location>
</feature>
<keyword evidence="1" id="KW-1133">Transmembrane helix</keyword>
<organism evidence="2 3">
    <name type="scientific">Granulosicoccus antarcticus IMCC3135</name>
    <dbReference type="NCBI Taxonomy" id="1192854"/>
    <lineage>
        <taxon>Bacteria</taxon>
        <taxon>Pseudomonadati</taxon>
        <taxon>Pseudomonadota</taxon>
        <taxon>Gammaproteobacteria</taxon>
        <taxon>Chromatiales</taxon>
        <taxon>Granulosicoccaceae</taxon>
        <taxon>Granulosicoccus</taxon>
    </lineage>
</organism>
<protein>
    <submittedName>
        <fullName evidence="2">Uncharacterized protein</fullName>
    </submittedName>
</protein>
<name>A0A2Z2P0V6_9GAMM</name>
<reference evidence="2 3" key="1">
    <citation type="submission" date="2016-12" db="EMBL/GenBank/DDBJ databases">
        <authorList>
            <person name="Song W.-J."/>
            <person name="Kurnit D.M."/>
        </authorList>
    </citation>
    <scope>NUCLEOTIDE SEQUENCE [LARGE SCALE GENOMIC DNA]</scope>
    <source>
        <strain evidence="2 3">IMCC3135</strain>
    </source>
</reference>
<feature type="transmembrane region" description="Helical" evidence="1">
    <location>
        <begin position="90"/>
        <end position="116"/>
    </location>
</feature>
<dbReference type="EMBL" id="CP018632">
    <property type="protein sequence ID" value="ASJ76001.1"/>
    <property type="molecule type" value="Genomic_DNA"/>
</dbReference>
<evidence type="ECO:0000313" key="3">
    <source>
        <dbReference type="Proteomes" id="UP000250079"/>
    </source>
</evidence>
<gene>
    <name evidence="2" type="ORF">IMCC3135_29760</name>
</gene>
<dbReference type="AlphaFoldDB" id="A0A2Z2P0V6"/>
<dbReference type="OrthoDB" id="5490652at2"/>
<feature type="transmembrane region" description="Helical" evidence="1">
    <location>
        <begin position="158"/>
        <end position="177"/>
    </location>
</feature>
<keyword evidence="1" id="KW-0472">Membrane</keyword>
<feature type="transmembrane region" description="Helical" evidence="1">
    <location>
        <begin position="16"/>
        <end position="36"/>
    </location>
</feature>
<sequence>MALSSLLGKDIREHRLAAVFLGGGALAMVLLLLAWNSEAPYSMSPFEIVRFALMSFLPLIALIVGNRLIVREYLSGTRLFVEALPVGPTLPLLLKFLLGWFYLATLAVVMVLMAAHEAGIADDVTQDYVLLIIGKTLIMTSLYWSVVFCFSLCGHLRIALYLVSAALIALIAWYPGIDSGRVAPFGLMDDQLFVFERDLVPWCDMLGTIFMALMFTLAGFILTRVGEGSVVERLAKPMTRRDYVALGVLAASGLAIWTSLLEKNSREPVEFSSEYVVRMSDPAVSVLYLEDDYEASAQRLAQRLSKSLSSLQASLGIAQMPDVKLALAPERKPHEFDYATADGVFITANWLQHDSYDDAILDSVILHGVLSAQTGGRAMFEPYHWVLDGFTRWWVEHGADGLNPEHQAELVARALWVLETEPAAAQLITRWQLSADRFSYPSAESLAWAAMMYLEQSQGREKVLALANEFLVRPVAGNTIGSLKDRRVKVGLRLEKVLGMPIESFQTAWQAWLLAQRDDESVQRYLSSIPALTGRLSMGRTAEGAQQVEAWYEPATSTLNLQTDLSRLSGKCIMKHDYIGPFDTELEVSDEYEDIAACRTDMKAHVLDSYYSPGDRVYFALDYEGPVFHQPIRLHAERLTIQ</sequence>
<feature type="transmembrane region" description="Helical" evidence="1">
    <location>
        <begin position="243"/>
        <end position="261"/>
    </location>
</feature>